<dbReference type="GO" id="GO:0016491">
    <property type="term" value="F:oxidoreductase activity"/>
    <property type="evidence" value="ECO:0007669"/>
    <property type="project" value="UniProtKB-KW"/>
</dbReference>
<organism evidence="3">
    <name type="scientific">Acidithiobacillus ferrianus</name>
    <dbReference type="NCBI Taxonomy" id="2678518"/>
    <lineage>
        <taxon>Bacteria</taxon>
        <taxon>Pseudomonadati</taxon>
        <taxon>Pseudomonadota</taxon>
        <taxon>Acidithiobacillia</taxon>
        <taxon>Acidithiobacillales</taxon>
        <taxon>Acidithiobacillaceae</taxon>
        <taxon>Acidithiobacillus</taxon>
    </lineage>
</organism>
<reference evidence="3" key="1">
    <citation type="submission" date="2019-11" db="EMBL/GenBank/DDBJ databases">
        <title>Acidithiobacillus ferrianus sp. nov.: a facultatively anaerobic and extremely acidophilic chemolithoautotroph.</title>
        <authorList>
            <person name="Norris P.R."/>
            <person name="Falagan C."/>
            <person name="Moya-Beltran A."/>
            <person name="Castro M."/>
            <person name="Quatrini R."/>
            <person name="Johnson D.B."/>
        </authorList>
    </citation>
    <scope>NUCLEOTIDE SEQUENCE [LARGE SCALE GENOMIC DNA]</scope>
    <source>
        <strain evidence="3">MG</strain>
    </source>
</reference>
<dbReference type="GO" id="GO:0005737">
    <property type="term" value="C:cytoplasm"/>
    <property type="evidence" value="ECO:0007669"/>
    <property type="project" value="TreeGrafter"/>
</dbReference>
<dbReference type="SUPFAM" id="SSF51905">
    <property type="entry name" value="FAD/NAD(P)-binding domain"/>
    <property type="match status" value="1"/>
</dbReference>
<dbReference type="AlphaFoldDB" id="A0A845U6Y8"/>
<keyword evidence="1" id="KW-0560">Oxidoreductase</keyword>
<dbReference type="PANTHER" id="PTHR13847:SF281">
    <property type="entry name" value="FAD DEPENDENT OXIDOREDUCTASE DOMAIN-CONTAINING PROTEIN"/>
    <property type="match status" value="1"/>
</dbReference>
<dbReference type="InterPro" id="IPR036188">
    <property type="entry name" value="FAD/NAD-bd_sf"/>
</dbReference>
<dbReference type="RefSeq" id="WP_163098379.1">
    <property type="nucleotide sequence ID" value="NZ_CP127523.1"/>
</dbReference>
<dbReference type="InterPro" id="IPR006076">
    <property type="entry name" value="FAD-dep_OxRdtase"/>
</dbReference>
<dbReference type="PANTHER" id="PTHR13847">
    <property type="entry name" value="SARCOSINE DEHYDROGENASE-RELATED"/>
    <property type="match status" value="1"/>
</dbReference>
<sequence length="423" mass="45925">MAVLNHNYYQATQNQQITCPSLQEDETADVAVIGGGLTGISAALNLAERGHSVVLLEAQEIGWGASGRNGGQIVPGLAIDQIALEKLVGREDARALWDFSLRAIDTIADRVAKHQIECDLRWGYLHAAVKPRQVRELQEWQTQLAELGHSETRLLSKDALLAELNSPRYQAALLDPKGGHLHPLNYTLGLAKAAQNAGARLYTRSPVTQVTPGQRAQIKTATGSISAKFLLLCGNAYLGGLMPAISPYVMPVGTYIIATEALGTDRATCLIGHNAAVADLNFVLDYFRLSADTRLLFGGRVSYSAITPTNLGESMLRRMRQVFPQLADVRGEYVWGGNVAITRNRAPHFGRLTDNVYFAHGFSGHGIALTGLAGTLLADLVDKQAADFDVFARIPHQKFPGGQAFRTPALILATAYFRLRDFL</sequence>
<evidence type="ECO:0000313" key="3">
    <source>
        <dbReference type="EMBL" id="NDU43146.1"/>
    </source>
</evidence>
<gene>
    <name evidence="3" type="ORF">GL267_11040</name>
</gene>
<evidence type="ECO:0000259" key="2">
    <source>
        <dbReference type="Pfam" id="PF01266"/>
    </source>
</evidence>
<feature type="domain" description="FAD dependent oxidoreductase" evidence="2">
    <location>
        <begin position="29"/>
        <end position="380"/>
    </location>
</feature>
<accession>A0A845U6Y8</accession>
<name>A0A845U6Y8_9PROT</name>
<dbReference type="Gene3D" id="3.50.50.60">
    <property type="entry name" value="FAD/NAD(P)-binding domain"/>
    <property type="match status" value="1"/>
</dbReference>
<dbReference type="Pfam" id="PF01266">
    <property type="entry name" value="DAO"/>
    <property type="match status" value="1"/>
</dbReference>
<evidence type="ECO:0000256" key="1">
    <source>
        <dbReference type="ARBA" id="ARBA00023002"/>
    </source>
</evidence>
<proteinExistence type="predicted"/>
<protein>
    <submittedName>
        <fullName evidence="3">FAD-dependent oxidoreductase</fullName>
    </submittedName>
</protein>
<comment type="caution">
    <text evidence="3">The sequence shown here is derived from an EMBL/GenBank/DDBJ whole genome shotgun (WGS) entry which is preliminary data.</text>
</comment>
<dbReference type="EMBL" id="WNJL01000037">
    <property type="protein sequence ID" value="NDU43146.1"/>
    <property type="molecule type" value="Genomic_DNA"/>
</dbReference>
<dbReference type="Gene3D" id="3.30.9.10">
    <property type="entry name" value="D-Amino Acid Oxidase, subunit A, domain 2"/>
    <property type="match status" value="1"/>
</dbReference>